<dbReference type="InterPro" id="IPR050441">
    <property type="entry name" value="RBM"/>
</dbReference>
<reference evidence="4" key="1">
    <citation type="journal article" date="2020" name="Fungal Divers.">
        <title>Resolving the Mortierellaceae phylogeny through synthesis of multi-gene phylogenetics and phylogenomics.</title>
        <authorList>
            <person name="Vandepol N."/>
            <person name="Liber J."/>
            <person name="Desiro A."/>
            <person name="Na H."/>
            <person name="Kennedy M."/>
            <person name="Barry K."/>
            <person name="Grigoriev I.V."/>
            <person name="Miller A.N."/>
            <person name="O'Donnell K."/>
            <person name="Stajich J.E."/>
            <person name="Bonito G."/>
        </authorList>
    </citation>
    <scope>NUCLEOTIDE SEQUENCE</scope>
    <source>
        <strain evidence="4">NRRL 6426</strain>
    </source>
</reference>
<name>A0A9P5RYW4_9FUNG</name>
<dbReference type="AlphaFoldDB" id="A0A9P5RYW4"/>
<dbReference type="Proteomes" id="UP000748756">
    <property type="component" value="Unassembled WGS sequence"/>
</dbReference>
<feature type="region of interest" description="Disordered" evidence="2">
    <location>
        <begin position="87"/>
        <end position="254"/>
    </location>
</feature>
<gene>
    <name evidence="4" type="primary">SCL25A</name>
    <name evidence="4" type="ORF">BG015_007425</name>
</gene>
<evidence type="ECO:0000256" key="1">
    <source>
        <dbReference type="PROSITE-ProRule" id="PRU00176"/>
    </source>
</evidence>
<feature type="domain" description="RRM" evidence="3">
    <location>
        <begin position="11"/>
        <end position="89"/>
    </location>
</feature>
<keyword evidence="1" id="KW-0694">RNA-binding</keyword>
<dbReference type="PANTHER" id="PTHR48034">
    <property type="entry name" value="TRANSFORMER-2 SEX-DETERMINING PROTEIN-RELATED"/>
    <property type="match status" value="1"/>
</dbReference>
<evidence type="ECO:0000259" key="3">
    <source>
        <dbReference type="PROSITE" id="PS50102"/>
    </source>
</evidence>
<keyword evidence="5" id="KW-1185">Reference proteome</keyword>
<dbReference type="SUPFAM" id="SSF54928">
    <property type="entry name" value="RNA-binding domain, RBD"/>
    <property type="match status" value="1"/>
</dbReference>
<dbReference type="OrthoDB" id="439808at2759"/>
<dbReference type="Gene3D" id="3.30.70.330">
    <property type="match status" value="1"/>
</dbReference>
<sequence>MPPRDRQNDAISLYVSGFKDSTRPSDLATLFEPHGRIADVYIPKDYYSGLPRGFAYIQYHDEEDARRVFESGEQFVLDGRKLGLQYAQGRRKSPNQMRGHGGRGGGGDRRRSRSADRHYRPSSRRYTRSRSPSRDRRDRRRDSRSPRRRRSYSRSRSRSPRSRSRSRSRSSRRRSPSPRGRGNRRSPSPRRRSPSPRRRSPSPRRRSLSPRDRSPPRGGSPGDRRPSLKNEGPFDGSNGHPEHGHMDIDVKNDY</sequence>
<dbReference type="InterPro" id="IPR000504">
    <property type="entry name" value="RRM_dom"/>
</dbReference>
<feature type="compositionally biased region" description="Basic residues" evidence="2">
    <location>
        <begin position="146"/>
        <end position="208"/>
    </location>
</feature>
<evidence type="ECO:0000256" key="2">
    <source>
        <dbReference type="SAM" id="MobiDB-lite"/>
    </source>
</evidence>
<protein>
    <submittedName>
        <fullName evidence="4">Arginine/serine-rich splicing factor scl25a transcript I</fullName>
    </submittedName>
</protein>
<evidence type="ECO:0000313" key="4">
    <source>
        <dbReference type="EMBL" id="KAF9150755.1"/>
    </source>
</evidence>
<feature type="compositionally biased region" description="Basic and acidic residues" evidence="2">
    <location>
        <begin position="132"/>
        <end position="145"/>
    </location>
</feature>
<feature type="compositionally biased region" description="Basic and acidic residues" evidence="2">
    <location>
        <begin position="240"/>
        <end position="254"/>
    </location>
</feature>
<comment type="caution">
    <text evidence="4">The sequence shown here is derived from an EMBL/GenBank/DDBJ whole genome shotgun (WGS) entry which is preliminary data.</text>
</comment>
<dbReference type="Pfam" id="PF00076">
    <property type="entry name" value="RRM_1"/>
    <property type="match status" value="1"/>
</dbReference>
<proteinExistence type="predicted"/>
<evidence type="ECO:0000313" key="5">
    <source>
        <dbReference type="Proteomes" id="UP000748756"/>
    </source>
</evidence>
<dbReference type="EMBL" id="JAAAUQ010000385">
    <property type="protein sequence ID" value="KAF9150755.1"/>
    <property type="molecule type" value="Genomic_DNA"/>
</dbReference>
<feature type="compositionally biased region" description="Basic and acidic residues" evidence="2">
    <location>
        <begin position="106"/>
        <end position="119"/>
    </location>
</feature>
<dbReference type="SMART" id="SM00360">
    <property type="entry name" value="RRM"/>
    <property type="match status" value="1"/>
</dbReference>
<organism evidence="4 5">
    <name type="scientific">Linnemannia schmuckeri</name>
    <dbReference type="NCBI Taxonomy" id="64567"/>
    <lineage>
        <taxon>Eukaryota</taxon>
        <taxon>Fungi</taxon>
        <taxon>Fungi incertae sedis</taxon>
        <taxon>Mucoromycota</taxon>
        <taxon>Mortierellomycotina</taxon>
        <taxon>Mortierellomycetes</taxon>
        <taxon>Mortierellales</taxon>
        <taxon>Mortierellaceae</taxon>
        <taxon>Linnemannia</taxon>
    </lineage>
</organism>
<dbReference type="GO" id="GO:0003723">
    <property type="term" value="F:RNA binding"/>
    <property type="evidence" value="ECO:0007669"/>
    <property type="project" value="UniProtKB-UniRule"/>
</dbReference>
<accession>A0A9P5RYW4</accession>
<dbReference type="InterPro" id="IPR035979">
    <property type="entry name" value="RBD_domain_sf"/>
</dbReference>
<dbReference type="InterPro" id="IPR012677">
    <property type="entry name" value="Nucleotide-bd_a/b_plait_sf"/>
</dbReference>
<dbReference type="PROSITE" id="PS50102">
    <property type="entry name" value="RRM"/>
    <property type="match status" value="1"/>
</dbReference>